<protein>
    <recommendedName>
        <fullName evidence="4">Prepilin-type N-terminal cleavage/methylation domain-containing protein</fullName>
    </recommendedName>
</protein>
<feature type="transmembrane region" description="Helical" evidence="1">
    <location>
        <begin position="12"/>
        <end position="32"/>
    </location>
</feature>
<comment type="caution">
    <text evidence="2">The sequence shown here is derived from an EMBL/GenBank/DDBJ whole genome shotgun (WGS) entry which is preliminary data.</text>
</comment>
<dbReference type="EMBL" id="VORT01000007">
    <property type="protein sequence ID" value="TXD72806.1"/>
    <property type="molecule type" value="Genomic_DNA"/>
</dbReference>
<keyword evidence="3" id="KW-1185">Reference proteome</keyword>
<dbReference type="Proteomes" id="UP000321497">
    <property type="component" value="Unassembled WGS sequence"/>
</dbReference>
<dbReference type="RefSeq" id="WP_111844864.1">
    <property type="nucleotide sequence ID" value="NZ_UEGI01000010.1"/>
</dbReference>
<gene>
    <name evidence="2" type="ORF">ESU54_11355</name>
</gene>
<evidence type="ECO:0000313" key="2">
    <source>
        <dbReference type="EMBL" id="TXD72806.1"/>
    </source>
</evidence>
<organism evidence="2 3">
    <name type="scientific">Aequorivita antarctica</name>
    <dbReference type="NCBI Taxonomy" id="153266"/>
    <lineage>
        <taxon>Bacteria</taxon>
        <taxon>Pseudomonadati</taxon>
        <taxon>Bacteroidota</taxon>
        <taxon>Flavobacteriia</taxon>
        <taxon>Flavobacteriales</taxon>
        <taxon>Flavobacteriaceae</taxon>
        <taxon>Aequorivita</taxon>
    </lineage>
</organism>
<keyword evidence="1" id="KW-1133">Transmembrane helix</keyword>
<dbReference type="AlphaFoldDB" id="A0A5C6YYU3"/>
<reference evidence="2 3" key="1">
    <citation type="submission" date="2019-08" db="EMBL/GenBank/DDBJ databases">
        <title>Genome of Aequorivita antarctica SW49 (type strain).</title>
        <authorList>
            <person name="Bowman J.P."/>
        </authorList>
    </citation>
    <scope>NUCLEOTIDE SEQUENCE [LARGE SCALE GENOMIC DNA]</scope>
    <source>
        <strain evidence="2 3">SW49</strain>
    </source>
</reference>
<name>A0A5C6YYU3_9FLAO</name>
<evidence type="ECO:0000256" key="1">
    <source>
        <dbReference type="SAM" id="Phobius"/>
    </source>
</evidence>
<evidence type="ECO:0000313" key="3">
    <source>
        <dbReference type="Proteomes" id="UP000321497"/>
    </source>
</evidence>
<proteinExistence type="predicted"/>
<dbReference type="OrthoDB" id="1442806at2"/>
<keyword evidence="1" id="KW-0472">Membrane</keyword>
<sequence length="159" mass="18644">MKIKAFTILEMIINLALMSIIVSMVYVVYGYFSKNMTEYSLMTTENFEMASFNTRLKEDFYKADKIISTNGGKFTVIFYDETSVVYRQGEQYLYRENSITRDSIRSKGVTFTFLYSDLPKNSENLIKNVLVNAELYGNDVSLFAYKKYFSNYLNLKNEY</sequence>
<keyword evidence="1" id="KW-0812">Transmembrane</keyword>
<accession>A0A5C6YYU3</accession>
<evidence type="ECO:0008006" key="4">
    <source>
        <dbReference type="Google" id="ProtNLM"/>
    </source>
</evidence>